<dbReference type="PANTHER" id="PTHR10584:SF166">
    <property type="entry name" value="RIBOKINASE"/>
    <property type="match status" value="1"/>
</dbReference>
<keyword evidence="8 12" id="KW-0067">ATP-binding</keyword>
<evidence type="ECO:0000256" key="2">
    <source>
        <dbReference type="ARBA" id="ARBA00012035"/>
    </source>
</evidence>
<keyword evidence="12" id="KW-0963">Cytoplasm</keyword>
<comment type="function">
    <text evidence="12">Catalyzes the phosphorylation of ribose at O-5 in a reaction requiring ATP and magnesium. The resulting D-ribose-5-phosphate can then be used either for sythesis of nucleotides, histidine, and tryptophan, or as a component of the pentose phosphate pathway.</text>
</comment>
<feature type="binding site" evidence="12">
    <location>
        <position position="265"/>
    </location>
    <ligand>
        <name>K(+)</name>
        <dbReference type="ChEBI" id="CHEBI:29103"/>
    </ligand>
</feature>
<keyword evidence="10 12" id="KW-0630">Potassium</keyword>
<feature type="binding site" evidence="12">
    <location>
        <begin position="43"/>
        <end position="47"/>
    </location>
    <ligand>
        <name>substrate</name>
    </ligand>
</feature>
<evidence type="ECO:0000256" key="4">
    <source>
        <dbReference type="ARBA" id="ARBA00022679"/>
    </source>
</evidence>
<dbReference type="InterPro" id="IPR011611">
    <property type="entry name" value="PfkB_dom"/>
</dbReference>
<evidence type="ECO:0000256" key="12">
    <source>
        <dbReference type="HAMAP-Rule" id="MF_03215"/>
    </source>
</evidence>
<gene>
    <name evidence="14" type="ORF">P280DRAFT_464958</name>
</gene>
<evidence type="ECO:0000313" key="15">
    <source>
        <dbReference type="Proteomes" id="UP000799753"/>
    </source>
</evidence>
<dbReference type="EC" id="2.7.1.15" evidence="2 12"/>
<feature type="binding site" evidence="12">
    <location>
        <begin position="231"/>
        <end position="236"/>
    </location>
    <ligand>
        <name>ATP</name>
        <dbReference type="ChEBI" id="CHEBI:30616"/>
    </ligand>
</feature>
<dbReference type="Pfam" id="PF00294">
    <property type="entry name" value="PfkB"/>
    <property type="match status" value="1"/>
</dbReference>
<comment type="subcellular location">
    <subcellularLocation>
        <location evidence="12">Cytoplasm</location>
    </subcellularLocation>
    <subcellularLocation>
        <location evidence="12">Nucleus</location>
    </subcellularLocation>
</comment>
<dbReference type="InterPro" id="IPR002139">
    <property type="entry name" value="Ribo/fructo_kinase"/>
</dbReference>
<dbReference type="GO" id="GO:0005737">
    <property type="term" value="C:cytoplasm"/>
    <property type="evidence" value="ECO:0007669"/>
    <property type="project" value="UniProtKB-SubCell"/>
</dbReference>
<dbReference type="CDD" id="cd01174">
    <property type="entry name" value="ribokinase"/>
    <property type="match status" value="1"/>
</dbReference>
<dbReference type="GO" id="GO:0046872">
    <property type="term" value="F:metal ion binding"/>
    <property type="evidence" value="ECO:0007669"/>
    <property type="project" value="UniProtKB-KW"/>
</dbReference>
<feature type="binding site" evidence="12">
    <location>
        <begin position="15"/>
        <end position="17"/>
    </location>
    <ligand>
        <name>substrate</name>
    </ligand>
</feature>
<comment type="similarity">
    <text evidence="1">Belongs to the carbohydrate kinase pfkB family.</text>
</comment>
<dbReference type="EMBL" id="MU006776">
    <property type="protein sequence ID" value="KAF2646792.1"/>
    <property type="molecule type" value="Genomic_DNA"/>
</dbReference>
<dbReference type="PROSITE" id="PS00584">
    <property type="entry name" value="PFKB_KINASES_2"/>
    <property type="match status" value="1"/>
</dbReference>
<proteinExistence type="inferred from homology"/>
<evidence type="ECO:0000256" key="9">
    <source>
        <dbReference type="ARBA" id="ARBA00022842"/>
    </source>
</evidence>
<feature type="binding site" evidence="12">
    <location>
        <begin position="268"/>
        <end position="269"/>
    </location>
    <ligand>
        <name>ATP</name>
        <dbReference type="ChEBI" id="CHEBI:30616"/>
    </ligand>
</feature>
<dbReference type="GO" id="GO:0005634">
    <property type="term" value="C:nucleus"/>
    <property type="evidence" value="ECO:0007669"/>
    <property type="project" value="UniProtKB-SubCell"/>
</dbReference>
<evidence type="ECO:0000256" key="3">
    <source>
        <dbReference type="ARBA" id="ARBA00016943"/>
    </source>
</evidence>
<comment type="cofactor">
    <cofactor evidence="12">
        <name>Mg(2+)</name>
        <dbReference type="ChEBI" id="CHEBI:18420"/>
    </cofactor>
    <text evidence="12">Requires a divalent cation, most likely magnesium in vivo, as an electrophilic catalyst to aid phosphoryl group transfer. It is the chelate of the metal and the nucleotide that is the actual substrate.</text>
</comment>
<feature type="binding site" evidence="12">
    <location>
        <position position="316"/>
    </location>
    <ligand>
        <name>K(+)</name>
        <dbReference type="ChEBI" id="CHEBI:29103"/>
    </ligand>
</feature>
<feature type="binding site" evidence="12">
    <location>
        <position position="263"/>
    </location>
    <ligand>
        <name>K(+)</name>
        <dbReference type="ChEBI" id="CHEBI:29103"/>
    </ligand>
</feature>
<feature type="active site" description="Proton acceptor" evidence="12">
    <location>
        <position position="269"/>
    </location>
</feature>
<comment type="similarity">
    <text evidence="12">Belongs to the carbohydrate kinase PfkB family. Ribokinase subfamily.</text>
</comment>
<comment type="activity regulation">
    <text evidence="12">Activated by a monovalent cation that binds near, but not in, the active site. The most likely occupant of the site in vivo is potassium. Ion binding induces a conformational change that may alter substrate affinity.</text>
</comment>
<feature type="binding site" evidence="12">
    <location>
        <position position="153"/>
    </location>
    <ligand>
        <name>substrate</name>
    </ligand>
</feature>
<feature type="binding site" evidence="12">
    <location>
        <position position="269"/>
    </location>
    <ligand>
        <name>substrate</name>
    </ligand>
</feature>
<dbReference type="Gene3D" id="3.40.1190.20">
    <property type="match status" value="1"/>
</dbReference>
<evidence type="ECO:0000256" key="10">
    <source>
        <dbReference type="ARBA" id="ARBA00022958"/>
    </source>
</evidence>
<feature type="binding site" evidence="12">
    <location>
        <position position="301"/>
    </location>
    <ligand>
        <name>ATP</name>
        <dbReference type="ChEBI" id="CHEBI:30616"/>
    </ligand>
</feature>
<evidence type="ECO:0000259" key="13">
    <source>
        <dbReference type="Pfam" id="PF00294"/>
    </source>
</evidence>
<dbReference type="GO" id="GO:0005524">
    <property type="term" value="F:ATP binding"/>
    <property type="evidence" value="ECO:0007669"/>
    <property type="project" value="UniProtKB-UniRule"/>
</dbReference>
<keyword evidence="15" id="KW-1185">Reference proteome</keyword>
<evidence type="ECO:0000256" key="1">
    <source>
        <dbReference type="ARBA" id="ARBA00005380"/>
    </source>
</evidence>
<dbReference type="OrthoDB" id="415590at2759"/>
<dbReference type="Proteomes" id="UP000799753">
    <property type="component" value="Unassembled WGS sequence"/>
</dbReference>
<keyword evidence="5 12" id="KW-0479">Metal-binding</keyword>
<evidence type="ECO:0000256" key="8">
    <source>
        <dbReference type="ARBA" id="ARBA00022840"/>
    </source>
</evidence>
<feature type="binding site" evidence="12">
    <location>
        <position position="312"/>
    </location>
    <ligand>
        <name>K(+)</name>
        <dbReference type="ChEBI" id="CHEBI:29103"/>
    </ligand>
</feature>
<dbReference type="PRINTS" id="PR00990">
    <property type="entry name" value="RIBOKINASE"/>
</dbReference>
<keyword evidence="11 12" id="KW-0119">Carbohydrate metabolism</keyword>
<protein>
    <recommendedName>
        <fullName evidence="3 12">Ribokinase</fullName>
        <shortName evidence="12">RK</shortName>
        <ecNumber evidence="2 12">2.7.1.15</ecNumber>
    </recommendedName>
</protein>
<keyword evidence="9 12" id="KW-0460">Magnesium</keyword>
<comment type="pathway">
    <text evidence="12">Carbohydrate metabolism; D-ribose degradation; D-ribose 5-phosphate from beta-D-ribopyranose: step 2/2.</text>
</comment>
<comment type="caution">
    <text evidence="12">Lacks conserved residue(s) required for the propagation of feature annotation.</text>
</comment>
<evidence type="ECO:0000256" key="5">
    <source>
        <dbReference type="ARBA" id="ARBA00022723"/>
    </source>
</evidence>
<keyword evidence="7 12" id="KW-0418">Kinase</keyword>
<dbReference type="UniPathway" id="UPA00916">
    <property type="reaction ID" value="UER00889"/>
</dbReference>
<dbReference type="AlphaFoldDB" id="A0A6A6SHF7"/>
<sequence length="326" mass="34252">MSSKPAIISVIGSLNVDLVTRTPRVPVAGETLTSESFDIGFGGKGANQAVACARLSRTQKQASESKASDVEVRMVGAVGDDEFAAGFLKSLQKDGLKTDGVKVLKGKKTGVAVIVVETGTGENRIMFCPGANYDVEAKDLVDSDAGVVLFQLELPLEVVLHNMKAARDKGIETIINPAPAIPLPDSVYSGLNHLIVNETEASALSGIENPTSWDKVAAVFIARGVKNVIITLGGEGVYFQTDKRQEQLQPGQLVPARKVKVVDTTAAGDTFVGAYTVAVARWKTMSHGAPFDLGAAVEHANRAASLTVQKAGAQSSIPWLDEVPSA</sequence>
<comment type="catalytic activity">
    <reaction evidence="12">
        <text>D-ribose + ATP = D-ribose 5-phosphate + ADP + H(+)</text>
        <dbReference type="Rhea" id="RHEA:13697"/>
        <dbReference type="ChEBI" id="CHEBI:15378"/>
        <dbReference type="ChEBI" id="CHEBI:30616"/>
        <dbReference type="ChEBI" id="CHEBI:47013"/>
        <dbReference type="ChEBI" id="CHEBI:78346"/>
        <dbReference type="ChEBI" id="CHEBI:456216"/>
        <dbReference type="EC" id="2.7.1.15"/>
    </reaction>
</comment>
<organism evidence="14 15">
    <name type="scientific">Massarina eburnea CBS 473.64</name>
    <dbReference type="NCBI Taxonomy" id="1395130"/>
    <lineage>
        <taxon>Eukaryota</taxon>
        <taxon>Fungi</taxon>
        <taxon>Dikarya</taxon>
        <taxon>Ascomycota</taxon>
        <taxon>Pezizomycotina</taxon>
        <taxon>Dothideomycetes</taxon>
        <taxon>Pleosporomycetidae</taxon>
        <taxon>Pleosporales</taxon>
        <taxon>Massarineae</taxon>
        <taxon>Massarinaceae</taxon>
        <taxon>Massarina</taxon>
    </lineage>
</organism>
<evidence type="ECO:0000256" key="11">
    <source>
        <dbReference type="ARBA" id="ARBA00023277"/>
    </source>
</evidence>
<keyword evidence="12" id="KW-0539">Nucleus</keyword>
<dbReference type="InterPro" id="IPR011877">
    <property type="entry name" value="Ribokinase"/>
</dbReference>
<accession>A0A6A6SHF7</accession>
<comment type="subunit">
    <text evidence="12">Homodimer.</text>
</comment>
<name>A0A6A6SHF7_9PLEO</name>
<reference evidence="14" key="1">
    <citation type="journal article" date="2020" name="Stud. Mycol.">
        <title>101 Dothideomycetes genomes: a test case for predicting lifestyles and emergence of pathogens.</title>
        <authorList>
            <person name="Haridas S."/>
            <person name="Albert R."/>
            <person name="Binder M."/>
            <person name="Bloem J."/>
            <person name="Labutti K."/>
            <person name="Salamov A."/>
            <person name="Andreopoulos B."/>
            <person name="Baker S."/>
            <person name="Barry K."/>
            <person name="Bills G."/>
            <person name="Bluhm B."/>
            <person name="Cannon C."/>
            <person name="Castanera R."/>
            <person name="Culley D."/>
            <person name="Daum C."/>
            <person name="Ezra D."/>
            <person name="Gonzalez J."/>
            <person name="Henrissat B."/>
            <person name="Kuo A."/>
            <person name="Liang C."/>
            <person name="Lipzen A."/>
            <person name="Lutzoni F."/>
            <person name="Magnuson J."/>
            <person name="Mondo S."/>
            <person name="Nolan M."/>
            <person name="Ohm R."/>
            <person name="Pangilinan J."/>
            <person name="Park H.-J."/>
            <person name="Ramirez L."/>
            <person name="Alfaro M."/>
            <person name="Sun H."/>
            <person name="Tritt A."/>
            <person name="Yoshinaga Y."/>
            <person name="Zwiers L.-H."/>
            <person name="Turgeon B."/>
            <person name="Goodwin S."/>
            <person name="Spatafora J."/>
            <person name="Crous P."/>
            <person name="Grigoriev I."/>
        </authorList>
    </citation>
    <scope>NUCLEOTIDE SEQUENCE</scope>
    <source>
        <strain evidence="14">CBS 473.64</strain>
    </source>
</reference>
<evidence type="ECO:0000313" key="14">
    <source>
        <dbReference type="EMBL" id="KAF2646792.1"/>
    </source>
</evidence>
<dbReference type="GO" id="GO:0004747">
    <property type="term" value="F:ribokinase activity"/>
    <property type="evidence" value="ECO:0007669"/>
    <property type="project" value="UniProtKB-UniRule"/>
</dbReference>
<dbReference type="SUPFAM" id="SSF53613">
    <property type="entry name" value="Ribokinase-like"/>
    <property type="match status" value="1"/>
</dbReference>
<dbReference type="InterPro" id="IPR002173">
    <property type="entry name" value="Carboh/pur_kinase_PfkB_CS"/>
</dbReference>
<keyword evidence="4 12" id="KW-0808">Transferase</keyword>
<feature type="binding site" evidence="12">
    <location>
        <position position="307"/>
    </location>
    <ligand>
        <name>K(+)</name>
        <dbReference type="ChEBI" id="CHEBI:29103"/>
    </ligand>
</feature>
<dbReference type="PANTHER" id="PTHR10584">
    <property type="entry name" value="SUGAR KINASE"/>
    <property type="match status" value="1"/>
</dbReference>
<feature type="domain" description="Carbohydrate kinase PfkB" evidence="13">
    <location>
        <begin position="8"/>
        <end position="319"/>
    </location>
</feature>
<feature type="binding site" evidence="12">
    <location>
        <position position="197"/>
    </location>
    <ligand>
        <name>ATP</name>
        <dbReference type="ChEBI" id="CHEBI:30616"/>
    </ligand>
</feature>
<feature type="binding site" evidence="12">
    <location>
        <position position="310"/>
    </location>
    <ligand>
        <name>K(+)</name>
        <dbReference type="ChEBI" id="CHEBI:29103"/>
    </ligand>
</feature>
<keyword evidence="6 12" id="KW-0547">Nucleotide-binding</keyword>
<evidence type="ECO:0000256" key="6">
    <source>
        <dbReference type="ARBA" id="ARBA00022741"/>
    </source>
</evidence>
<dbReference type="HAMAP" id="MF_01987">
    <property type="entry name" value="Ribokinase"/>
    <property type="match status" value="1"/>
</dbReference>
<evidence type="ECO:0000256" key="7">
    <source>
        <dbReference type="ARBA" id="ARBA00022777"/>
    </source>
</evidence>
<dbReference type="InterPro" id="IPR029056">
    <property type="entry name" value="Ribokinase-like"/>
</dbReference>
<dbReference type="GO" id="GO:0019303">
    <property type="term" value="P:D-ribose catabolic process"/>
    <property type="evidence" value="ECO:0007669"/>
    <property type="project" value="UniProtKB-UniRule"/>
</dbReference>